<feature type="domain" description="CSD" evidence="1">
    <location>
        <begin position="24"/>
        <end position="100"/>
    </location>
</feature>
<dbReference type="Proteomes" id="UP001107558">
    <property type="component" value="Chromosome 4"/>
</dbReference>
<comment type="caution">
    <text evidence="2">The sequence shown here is derived from an EMBL/GenBank/DDBJ whole genome shotgun (WGS) entry which is preliminary data.</text>
</comment>
<dbReference type="SMART" id="SM00357">
    <property type="entry name" value="CSP"/>
    <property type="match status" value="1"/>
</dbReference>
<keyword evidence="3" id="KW-1185">Reference proteome</keyword>
<dbReference type="OrthoDB" id="203339at2759"/>
<sequence length="143" mass="16838">MAEEFFDCQETIMTPSYDYRQQSRCLGKVKWYKPKKGFGFITRDDNGESIFVHQKSIAKKNPNHIVESLCDGEEVEFNMMAADVTGIGRKPVKGSPCVSLIPIRTRNFIFPQNEYKYERSYERAEKSRIPRYSPIFRNMEYQK</sequence>
<gene>
    <name evidence="2" type="ORF">PVAND_016994</name>
</gene>
<dbReference type="InterPro" id="IPR011129">
    <property type="entry name" value="CSD"/>
</dbReference>
<evidence type="ECO:0000313" key="2">
    <source>
        <dbReference type="EMBL" id="KAG5669097.1"/>
    </source>
</evidence>
<dbReference type="SUPFAM" id="SSF50249">
    <property type="entry name" value="Nucleic acid-binding proteins"/>
    <property type="match status" value="1"/>
</dbReference>
<organism evidence="2 3">
    <name type="scientific">Polypedilum vanderplanki</name>
    <name type="common">Sleeping chironomid midge</name>
    <dbReference type="NCBI Taxonomy" id="319348"/>
    <lineage>
        <taxon>Eukaryota</taxon>
        <taxon>Metazoa</taxon>
        <taxon>Ecdysozoa</taxon>
        <taxon>Arthropoda</taxon>
        <taxon>Hexapoda</taxon>
        <taxon>Insecta</taxon>
        <taxon>Pterygota</taxon>
        <taxon>Neoptera</taxon>
        <taxon>Endopterygota</taxon>
        <taxon>Diptera</taxon>
        <taxon>Nematocera</taxon>
        <taxon>Chironomoidea</taxon>
        <taxon>Chironomidae</taxon>
        <taxon>Chironominae</taxon>
        <taxon>Polypedilum</taxon>
        <taxon>Polypedilum</taxon>
    </lineage>
</organism>
<dbReference type="InterPro" id="IPR002059">
    <property type="entry name" value="CSP_DNA-bd"/>
</dbReference>
<dbReference type="PRINTS" id="PR00050">
    <property type="entry name" value="COLDSHOCK"/>
</dbReference>
<name>A0A9J6BGT6_POLVA</name>
<accession>A0A9J6BGT6</accession>
<dbReference type="InterPro" id="IPR012340">
    <property type="entry name" value="NA-bd_OB-fold"/>
</dbReference>
<dbReference type="GO" id="GO:0003676">
    <property type="term" value="F:nucleic acid binding"/>
    <property type="evidence" value="ECO:0007669"/>
    <property type="project" value="InterPro"/>
</dbReference>
<evidence type="ECO:0000313" key="3">
    <source>
        <dbReference type="Proteomes" id="UP001107558"/>
    </source>
</evidence>
<dbReference type="AlphaFoldDB" id="A0A9J6BGT6"/>
<dbReference type="Gene3D" id="2.40.50.140">
    <property type="entry name" value="Nucleic acid-binding proteins"/>
    <property type="match status" value="1"/>
</dbReference>
<evidence type="ECO:0000259" key="1">
    <source>
        <dbReference type="PROSITE" id="PS51857"/>
    </source>
</evidence>
<dbReference type="PROSITE" id="PS51857">
    <property type="entry name" value="CSD_2"/>
    <property type="match status" value="1"/>
</dbReference>
<protein>
    <recommendedName>
        <fullName evidence="1">CSD domain-containing protein</fullName>
    </recommendedName>
</protein>
<dbReference type="Pfam" id="PF00313">
    <property type="entry name" value="CSD"/>
    <property type="match status" value="1"/>
</dbReference>
<proteinExistence type="predicted"/>
<reference evidence="2" key="1">
    <citation type="submission" date="2021-03" db="EMBL/GenBank/DDBJ databases">
        <title>Chromosome level genome of the anhydrobiotic midge Polypedilum vanderplanki.</title>
        <authorList>
            <person name="Yoshida Y."/>
            <person name="Kikawada T."/>
            <person name="Gusev O."/>
        </authorList>
    </citation>
    <scope>NUCLEOTIDE SEQUENCE</scope>
    <source>
        <strain evidence="2">NIAS01</strain>
        <tissue evidence="2">Whole body or cell culture</tissue>
    </source>
</reference>
<dbReference type="CDD" id="cd04458">
    <property type="entry name" value="CSP_CDS"/>
    <property type="match status" value="1"/>
</dbReference>
<dbReference type="PANTHER" id="PTHR11544">
    <property type="entry name" value="COLD SHOCK DOMAIN CONTAINING PROTEINS"/>
    <property type="match status" value="1"/>
</dbReference>
<dbReference type="InterPro" id="IPR050181">
    <property type="entry name" value="Cold_shock_domain"/>
</dbReference>
<dbReference type="EMBL" id="JADBJN010000004">
    <property type="protein sequence ID" value="KAG5669097.1"/>
    <property type="molecule type" value="Genomic_DNA"/>
</dbReference>